<dbReference type="EMBL" id="AMXF01000129">
    <property type="protein sequence ID" value="ENO96190.1"/>
    <property type="molecule type" value="Genomic_DNA"/>
</dbReference>
<protein>
    <submittedName>
        <fullName evidence="1">Uncharacterized protein</fullName>
    </submittedName>
</protein>
<dbReference type="AlphaFoldDB" id="N6YX72"/>
<gene>
    <name evidence="1" type="ORF">C667_15244</name>
</gene>
<organism evidence="1 2">
    <name type="scientific">Thauera phenylacetica B4P</name>
    <dbReference type="NCBI Taxonomy" id="1234382"/>
    <lineage>
        <taxon>Bacteria</taxon>
        <taxon>Pseudomonadati</taxon>
        <taxon>Pseudomonadota</taxon>
        <taxon>Betaproteobacteria</taxon>
        <taxon>Rhodocyclales</taxon>
        <taxon>Zoogloeaceae</taxon>
        <taxon>Thauera</taxon>
    </lineage>
</organism>
<sequence length="212" mass="23385">MGEESHSVESVEDVGWIGEDLLLLRLGMIDLLGGGSFTRWVVFDCARPEVDYLMHDLRLPEGSVVTVVPSTDEDHVWLQCVRLVSEPGGLRQAESEDGAVLELHRVPLDRLRSVEKPLAQLFGPLTCLCAPTPSMLTAGERERLEVGELALVEDVQMREDGSLSLLTLFGSPEAEGAAAQVHRLYELCLDPAGTWSSERLFDPMTDEELLVM</sequence>
<dbReference type="Proteomes" id="UP000013047">
    <property type="component" value="Unassembled WGS sequence"/>
</dbReference>
<proteinExistence type="predicted"/>
<evidence type="ECO:0000313" key="1">
    <source>
        <dbReference type="EMBL" id="ENO96190.1"/>
    </source>
</evidence>
<name>N6YX72_9RHOO</name>
<reference evidence="1 2" key="1">
    <citation type="submission" date="2012-09" db="EMBL/GenBank/DDBJ databases">
        <title>Draft Genome Sequences of 6 Strains from Genus Thauera.</title>
        <authorList>
            <person name="Liu B."/>
            <person name="Shapleigh J.P."/>
            <person name="Frostegard A.H."/>
        </authorList>
    </citation>
    <scope>NUCLEOTIDE SEQUENCE [LARGE SCALE GENOMIC DNA]</scope>
    <source>
        <strain evidence="1 2">B4P</strain>
    </source>
</reference>
<keyword evidence="2" id="KW-1185">Reference proteome</keyword>
<accession>N6YX72</accession>
<evidence type="ECO:0000313" key="2">
    <source>
        <dbReference type="Proteomes" id="UP000013047"/>
    </source>
</evidence>
<comment type="caution">
    <text evidence="1">The sequence shown here is derived from an EMBL/GenBank/DDBJ whole genome shotgun (WGS) entry which is preliminary data.</text>
</comment>